<accession>A0A2Z7B6P9</accession>
<evidence type="ECO:0000256" key="3">
    <source>
        <dbReference type="ARBA" id="ARBA00022750"/>
    </source>
</evidence>
<evidence type="ECO:0000256" key="4">
    <source>
        <dbReference type="ARBA" id="ARBA00022801"/>
    </source>
</evidence>
<keyword evidence="2" id="KW-0645">Protease</keyword>
<dbReference type="InterPro" id="IPR021109">
    <property type="entry name" value="Peptidase_aspartic_dom_sf"/>
</dbReference>
<dbReference type="Gene3D" id="2.40.70.10">
    <property type="entry name" value="Acid Proteases"/>
    <property type="match status" value="1"/>
</dbReference>
<reference evidence="6 7" key="1">
    <citation type="journal article" date="2015" name="Proc. Natl. Acad. Sci. U.S.A.">
        <title>The resurrection genome of Boea hygrometrica: A blueprint for survival of dehydration.</title>
        <authorList>
            <person name="Xiao L."/>
            <person name="Yang G."/>
            <person name="Zhang L."/>
            <person name="Yang X."/>
            <person name="Zhao S."/>
            <person name="Ji Z."/>
            <person name="Zhou Q."/>
            <person name="Hu M."/>
            <person name="Wang Y."/>
            <person name="Chen M."/>
            <person name="Xu Y."/>
            <person name="Jin H."/>
            <person name="Xiao X."/>
            <person name="Hu G."/>
            <person name="Bao F."/>
            <person name="Hu Y."/>
            <person name="Wan P."/>
            <person name="Li L."/>
            <person name="Deng X."/>
            <person name="Kuang T."/>
            <person name="Xiang C."/>
            <person name="Zhu J.K."/>
            <person name="Oliver M.J."/>
            <person name="He Y."/>
        </authorList>
    </citation>
    <scope>NUCLEOTIDE SEQUENCE [LARGE SCALE GENOMIC DNA]</scope>
    <source>
        <strain evidence="7">cv. XS01</strain>
    </source>
</reference>
<evidence type="ECO:0000313" key="6">
    <source>
        <dbReference type="EMBL" id="KZV27247.1"/>
    </source>
</evidence>
<evidence type="ECO:0000256" key="2">
    <source>
        <dbReference type="ARBA" id="ARBA00022670"/>
    </source>
</evidence>
<dbReference type="GO" id="GO:0006508">
    <property type="term" value="P:proteolysis"/>
    <property type="evidence" value="ECO:0007669"/>
    <property type="project" value="UniProtKB-KW"/>
</dbReference>
<keyword evidence="6" id="KW-0575">Peroxidase</keyword>
<keyword evidence="3" id="KW-0064">Aspartyl protease</keyword>
<evidence type="ECO:0000256" key="5">
    <source>
        <dbReference type="SAM" id="MobiDB-lite"/>
    </source>
</evidence>
<protein>
    <submittedName>
        <fullName evidence="6">Peroxidase 64</fullName>
    </submittedName>
</protein>
<sequence>MHKCAFKLMQVALLEEEREDEGETEEKNEVEGDNEIGSKGYGTLELPMFSISGMTQRQTVKLGGRIQDEEAVVMIDSGASHNFVSRKLVEKLGMEIDEAMRFGVCLGDGTKIRGQGLCHGLMIQLGTYTVSITGHLFELGGVDVILGVDWLRTLCEVLLDWNKMRMRFRDGELLVELKGDPTLQRSMLSLKSICKVTEVEFVYSGAEHT</sequence>
<dbReference type="AlphaFoldDB" id="A0A2Z7B6P9"/>
<keyword evidence="4" id="KW-0378">Hydrolase</keyword>
<dbReference type="PANTHER" id="PTHR12917:SF1">
    <property type="entry name" value="AT13091P"/>
    <property type="match status" value="1"/>
</dbReference>
<evidence type="ECO:0000313" key="7">
    <source>
        <dbReference type="Proteomes" id="UP000250235"/>
    </source>
</evidence>
<proteinExistence type="inferred from homology"/>
<dbReference type="Pfam" id="PF08284">
    <property type="entry name" value="RVP_2"/>
    <property type="match status" value="1"/>
</dbReference>
<dbReference type="SUPFAM" id="SSF50630">
    <property type="entry name" value="Acid proteases"/>
    <property type="match status" value="1"/>
</dbReference>
<feature type="compositionally biased region" description="Acidic residues" evidence="5">
    <location>
        <begin position="15"/>
        <end position="24"/>
    </location>
</feature>
<dbReference type="OrthoDB" id="1934862at2759"/>
<dbReference type="EMBL" id="KV010646">
    <property type="protein sequence ID" value="KZV27247.1"/>
    <property type="molecule type" value="Genomic_DNA"/>
</dbReference>
<feature type="region of interest" description="Disordered" evidence="5">
    <location>
        <begin position="15"/>
        <end position="39"/>
    </location>
</feature>
<dbReference type="GO" id="GO:0004601">
    <property type="term" value="F:peroxidase activity"/>
    <property type="evidence" value="ECO:0007669"/>
    <property type="project" value="UniProtKB-KW"/>
</dbReference>
<dbReference type="Proteomes" id="UP000250235">
    <property type="component" value="Unassembled WGS sequence"/>
</dbReference>
<keyword evidence="7" id="KW-1185">Reference proteome</keyword>
<comment type="similarity">
    <text evidence="1">Belongs to the DDI1 family.</text>
</comment>
<name>A0A2Z7B6P9_9LAMI</name>
<dbReference type="CDD" id="cd00303">
    <property type="entry name" value="retropepsin_like"/>
    <property type="match status" value="1"/>
</dbReference>
<organism evidence="6 7">
    <name type="scientific">Dorcoceras hygrometricum</name>
    <dbReference type="NCBI Taxonomy" id="472368"/>
    <lineage>
        <taxon>Eukaryota</taxon>
        <taxon>Viridiplantae</taxon>
        <taxon>Streptophyta</taxon>
        <taxon>Embryophyta</taxon>
        <taxon>Tracheophyta</taxon>
        <taxon>Spermatophyta</taxon>
        <taxon>Magnoliopsida</taxon>
        <taxon>eudicotyledons</taxon>
        <taxon>Gunneridae</taxon>
        <taxon>Pentapetalae</taxon>
        <taxon>asterids</taxon>
        <taxon>lamiids</taxon>
        <taxon>Lamiales</taxon>
        <taxon>Gesneriaceae</taxon>
        <taxon>Didymocarpoideae</taxon>
        <taxon>Trichosporeae</taxon>
        <taxon>Loxocarpinae</taxon>
        <taxon>Dorcoceras</taxon>
    </lineage>
</organism>
<keyword evidence="6" id="KW-0560">Oxidoreductase</keyword>
<evidence type="ECO:0000256" key="1">
    <source>
        <dbReference type="ARBA" id="ARBA00009136"/>
    </source>
</evidence>
<gene>
    <name evidence="6" type="ORF">F511_04700</name>
</gene>
<dbReference type="PANTHER" id="PTHR12917">
    <property type="entry name" value="ASPARTYL PROTEASE DDI-RELATED"/>
    <property type="match status" value="1"/>
</dbReference>
<dbReference type="GO" id="GO:0004190">
    <property type="term" value="F:aspartic-type endopeptidase activity"/>
    <property type="evidence" value="ECO:0007669"/>
    <property type="project" value="UniProtKB-KW"/>
</dbReference>